<organism evidence="2 3">
    <name type="scientific">Reticulomyxa filosa</name>
    <dbReference type="NCBI Taxonomy" id="46433"/>
    <lineage>
        <taxon>Eukaryota</taxon>
        <taxon>Sar</taxon>
        <taxon>Rhizaria</taxon>
        <taxon>Retaria</taxon>
        <taxon>Foraminifera</taxon>
        <taxon>Monothalamids</taxon>
        <taxon>Reticulomyxidae</taxon>
        <taxon>Reticulomyxa</taxon>
    </lineage>
</organism>
<dbReference type="AlphaFoldDB" id="X6LH95"/>
<gene>
    <name evidence="2" type="ORF">RFI_36486</name>
</gene>
<feature type="region of interest" description="Disordered" evidence="1">
    <location>
        <begin position="169"/>
        <end position="190"/>
    </location>
</feature>
<evidence type="ECO:0000313" key="2">
    <source>
        <dbReference type="EMBL" id="ETO00954.1"/>
    </source>
</evidence>
<dbReference type="Proteomes" id="UP000023152">
    <property type="component" value="Unassembled WGS sequence"/>
</dbReference>
<keyword evidence="3" id="KW-1185">Reference proteome</keyword>
<dbReference type="EMBL" id="ASPP01039593">
    <property type="protein sequence ID" value="ETO00954.1"/>
    <property type="molecule type" value="Genomic_DNA"/>
</dbReference>
<sequence length="190" mass="22006">MEMNNTHIDPDDDEDTVQFKKQQLSHPLHHPSIKIVNNSQLTIEDMKQDLCCLMITSAHFFPFVAKKKKNTSELDEDKFPNLFVVSPTYDPLEYVKTQEGQDNDTDEKMDKSQTKTDHQHNPNNNMDIDQPRHQQTTSNTKCNTVNFGDDNEENCLIGKKRCLSQIDRDVTTEQEQPANKRSRVFGNSHQ</sequence>
<proteinExistence type="predicted"/>
<name>X6LH95_RETFI</name>
<protein>
    <submittedName>
        <fullName evidence="2">Uncharacterized protein</fullName>
    </submittedName>
</protein>
<evidence type="ECO:0000256" key="1">
    <source>
        <dbReference type="SAM" id="MobiDB-lite"/>
    </source>
</evidence>
<feature type="compositionally biased region" description="Polar residues" evidence="1">
    <location>
        <begin position="121"/>
        <end position="145"/>
    </location>
</feature>
<accession>X6LH95</accession>
<comment type="caution">
    <text evidence="2">The sequence shown here is derived from an EMBL/GenBank/DDBJ whole genome shotgun (WGS) entry which is preliminary data.</text>
</comment>
<feature type="region of interest" description="Disordered" evidence="1">
    <location>
        <begin position="94"/>
        <end position="145"/>
    </location>
</feature>
<feature type="compositionally biased region" description="Basic and acidic residues" evidence="1">
    <location>
        <begin position="106"/>
        <end position="120"/>
    </location>
</feature>
<feature type="region of interest" description="Disordered" evidence="1">
    <location>
        <begin position="1"/>
        <end position="25"/>
    </location>
</feature>
<feature type="compositionally biased region" description="Polar residues" evidence="1">
    <location>
        <begin position="173"/>
        <end position="190"/>
    </location>
</feature>
<evidence type="ECO:0000313" key="3">
    <source>
        <dbReference type="Proteomes" id="UP000023152"/>
    </source>
</evidence>
<reference evidence="2 3" key="1">
    <citation type="journal article" date="2013" name="Curr. Biol.">
        <title>The Genome of the Foraminiferan Reticulomyxa filosa.</title>
        <authorList>
            <person name="Glockner G."/>
            <person name="Hulsmann N."/>
            <person name="Schleicher M."/>
            <person name="Noegel A.A."/>
            <person name="Eichinger L."/>
            <person name="Gallinger C."/>
            <person name="Pawlowski J."/>
            <person name="Sierra R."/>
            <person name="Euteneuer U."/>
            <person name="Pillet L."/>
            <person name="Moustafa A."/>
            <person name="Platzer M."/>
            <person name="Groth M."/>
            <person name="Szafranski K."/>
            <person name="Schliwa M."/>
        </authorList>
    </citation>
    <scope>NUCLEOTIDE SEQUENCE [LARGE SCALE GENOMIC DNA]</scope>
</reference>